<reference evidence="2 3" key="1">
    <citation type="submission" date="2019-02" db="EMBL/GenBank/DDBJ databases">
        <title>Deep-cultivation of Planctomycetes and their phenomic and genomic characterization uncovers novel biology.</title>
        <authorList>
            <person name="Wiegand S."/>
            <person name="Jogler M."/>
            <person name="Boedeker C."/>
            <person name="Pinto D."/>
            <person name="Vollmers J."/>
            <person name="Rivas-Marin E."/>
            <person name="Kohn T."/>
            <person name="Peeters S.H."/>
            <person name="Heuer A."/>
            <person name="Rast P."/>
            <person name="Oberbeckmann S."/>
            <person name="Bunk B."/>
            <person name="Jeske O."/>
            <person name="Meyerdierks A."/>
            <person name="Storesund J.E."/>
            <person name="Kallscheuer N."/>
            <person name="Luecker S."/>
            <person name="Lage O.M."/>
            <person name="Pohl T."/>
            <person name="Merkel B.J."/>
            <person name="Hornburger P."/>
            <person name="Mueller R.-W."/>
            <person name="Bruemmer F."/>
            <person name="Labrenz M."/>
            <person name="Spormann A.M."/>
            <person name="Op den Camp H."/>
            <person name="Overmann J."/>
            <person name="Amann R."/>
            <person name="Jetten M.S.M."/>
            <person name="Mascher T."/>
            <person name="Medema M.H."/>
            <person name="Devos D.P."/>
            <person name="Kaster A.-K."/>
            <person name="Ovreas L."/>
            <person name="Rohde M."/>
            <person name="Galperin M.Y."/>
            <person name="Jogler C."/>
        </authorList>
    </citation>
    <scope>NUCLEOTIDE SEQUENCE [LARGE SCALE GENOMIC DNA]</scope>
    <source>
        <strain evidence="2 3">Q31a</strain>
    </source>
</reference>
<gene>
    <name evidence="2" type="ORF">Q31a_30910</name>
</gene>
<dbReference type="AlphaFoldDB" id="A0A518G857"/>
<keyword evidence="3" id="KW-1185">Reference proteome</keyword>
<protein>
    <submittedName>
        <fullName evidence="2">Helix-turn-helix domain protein</fullName>
    </submittedName>
</protein>
<accession>A0A518G857</accession>
<dbReference type="Gene3D" id="1.10.260.40">
    <property type="entry name" value="lambda repressor-like DNA-binding domains"/>
    <property type="match status" value="1"/>
</dbReference>
<feature type="domain" description="HTH cro/C1-type" evidence="1">
    <location>
        <begin position="21"/>
        <end position="73"/>
    </location>
</feature>
<sequence>MAAEETWIRFQVEWLCRRATQIRELSGLTQAQVGERMGTSKSHVSNFELCRTEPRIRTFSNYCNALGVDLETLFTGMPNLKGRHRLPTTNEFDRLCRDALGLSAGQTQEVLSAFATTDAGADQLYQLLNLADRHPQYREAAKEWIISCMRTVYRRIL</sequence>
<dbReference type="GO" id="GO:0003677">
    <property type="term" value="F:DNA binding"/>
    <property type="evidence" value="ECO:0007669"/>
    <property type="project" value="InterPro"/>
</dbReference>
<dbReference type="KEGG" id="ahel:Q31a_30910"/>
<dbReference type="InterPro" id="IPR010982">
    <property type="entry name" value="Lambda_DNA-bd_dom_sf"/>
</dbReference>
<dbReference type="PROSITE" id="PS50943">
    <property type="entry name" value="HTH_CROC1"/>
    <property type="match status" value="1"/>
</dbReference>
<dbReference type="CDD" id="cd00093">
    <property type="entry name" value="HTH_XRE"/>
    <property type="match status" value="1"/>
</dbReference>
<evidence type="ECO:0000313" key="3">
    <source>
        <dbReference type="Proteomes" id="UP000318017"/>
    </source>
</evidence>
<dbReference type="SMART" id="SM00530">
    <property type="entry name" value="HTH_XRE"/>
    <property type="match status" value="1"/>
</dbReference>
<dbReference type="EMBL" id="CP036298">
    <property type="protein sequence ID" value="QDV24769.1"/>
    <property type="molecule type" value="Genomic_DNA"/>
</dbReference>
<dbReference type="SUPFAM" id="SSF47413">
    <property type="entry name" value="lambda repressor-like DNA-binding domains"/>
    <property type="match status" value="1"/>
</dbReference>
<dbReference type="Proteomes" id="UP000318017">
    <property type="component" value="Chromosome"/>
</dbReference>
<dbReference type="RefSeq" id="WP_197356817.1">
    <property type="nucleotide sequence ID" value="NZ_CP036298.1"/>
</dbReference>
<dbReference type="InterPro" id="IPR001387">
    <property type="entry name" value="Cro/C1-type_HTH"/>
</dbReference>
<evidence type="ECO:0000259" key="1">
    <source>
        <dbReference type="PROSITE" id="PS50943"/>
    </source>
</evidence>
<name>A0A518G857_9BACT</name>
<organism evidence="2 3">
    <name type="scientific">Aureliella helgolandensis</name>
    <dbReference type="NCBI Taxonomy" id="2527968"/>
    <lineage>
        <taxon>Bacteria</taxon>
        <taxon>Pseudomonadati</taxon>
        <taxon>Planctomycetota</taxon>
        <taxon>Planctomycetia</taxon>
        <taxon>Pirellulales</taxon>
        <taxon>Pirellulaceae</taxon>
        <taxon>Aureliella</taxon>
    </lineage>
</organism>
<proteinExistence type="predicted"/>
<dbReference type="Pfam" id="PF01381">
    <property type="entry name" value="HTH_3"/>
    <property type="match status" value="1"/>
</dbReference>
<evidence type="ECO:0000313" key="2">
    <source>
        <dbReference type="EMBL" id="QDV24769.1"/>
    </source>
</evidence>